<dbReference type="GO" id="GO:0046872">
    <property type="term" value="F:metal ion binding"/>
    <property type="evidence" value="ECO:0007669"/>
    <property type="project" value="InterPro"/>
</dbReference>
<dbReference type="Gene3D" id="3.40.50.1970">
    <property type="match status" value="1"/>
</dbReference>
<reference evidence="5" key="1">
    <citation type="submission" date="2020-10" db="EMBL/GenBank/DDBJ databases">
        <authorList>
            <person name="Gilroy R."/>
        </authorList>
    </citation>
    <scope>NUCLEOTIDE SEQUENCE</scope>
    <source>
        <strain evidence="5">CHK183-6373</strain>
    </source>
</reference>
<dbReference type="CDD" id="cd08551">
    <property type="entry name" value="Fe-ADH"/>
    <property type="match status" value="1"/>
</dbReference>
<proteinExistence type="inferred from homology"/>
<dbReference type="PANTHER" id="PTHR11496">
    <property type="entry name" value="ALCOHOL DEHYDROGENASE"/>
    <property type="match status" value="1"/>
</dbReference>
<dbReference type="Pfam" id="PF25137">
    <property type="entry name" value="ADH_Fe_C"/>
    <property type="match status" value="1"/>
</dbReference>
<feature type="domain" description="Fe-containing alcohol dehydrogenase-like C-terminal" evidence="4">
    <location>
        <begin position="186"/>
        <end position="297"/>
    </location>
</feature>
<comment type="caution">
    <text evidence="5">The sequence shown here is derived from an EMBL/GenBank/DDBJ whole genome shotgun (WGS) entry which is preliminary data.</text>
</comment>
<accession>A0A9D1TDN9</accession>
<dbReference type="GO" id="GO:0004022">
    <property type="term" value="F:alcohol dehydrogenase (NAD+) activity"/>
    <property type="evidence" value="ECO:0007669"/>
    <property type="project" value="TreeGrafter"/>
</dbReference>
<name>A0A9D1TDN9_9FIRM</name>
<dbReference type="AlphaFoldDB" id="A0A9D1TDN9"/>
<gene>
    <name evidence="5" type="ORF">IAA64_13065</name>
</gene>
<evidence type="ECO:0000313" key="6">
    <source>
        <dbReference type="Proteomes" id="UP000886884"/>
    </source>
</evidence>
<dbReference type="Gene3D" id="1.20.1090.10">
    <property type="entry name" value="Dehydroquinate synthase-like - alpha domain"/>
    <property type="match status" value="1"/>
</dbReference>
<comment type="similarity">
    <text evidence="1">Belongs to the iron-containing alcohol dehydrogenase family.</text>
</comment>
<evidence type="ECO:0000256" key="2">
    <source>
        <dbReference type="ARBA" id="ARBA00023002"/>
    </source>
</evidence>
<dbReference type="InterPro" id="IPR056798">
    <property type="entry name" value="ADH_Fe_C"/>
</dbReference>
<feature type="domain" description="Alcohol dehydrogenase iron-type/glycerol dehydrogenase GldA" evidence="3">
    <location>
        <begin position="14"/>
        <end position="174"/>
    </location>
</feature>
<dbReference type="EMBL" id="DVOT01000237">
    <property type="protein sequence ID" value="HIV28886.1"/>
    <property type="molecule type" value="Genomic_DNA"/>
</dbReference>
<keyword evidence="2" id="KW-0560">Oxidoreductase</keyword>
<dbReference type="SUPFAM" id="SSF56796">
    <property type="entry name" value="Dehydroquinate synthase-like"/>
    <property type="match status" value="1"/>
</dbReference>
<sequence>MQNTLVESTKNLLPTQILAGEGALEALSSQLPAGATAVFFDAGLAGTPLYARAQAALKGAQFILLPSREPRVSDAQAALAGLRQKNAAAIVGMGGGSVMDVAKAVAVALEGTLSIEEALAAPPQTRRAFLAAVPTTAGTGSETTPNALLIDDGDASKRALISPACVCDLAVLDPTLTQGLPPTITSYTGVDAICHLAESFLSVRATGVSRFYSQGGLQMALRCLRACVENGADLPARMGMLYASFWGGVALSLAGTTAVHALAYALSRHGVPHGVANALLFAPVMEETLPDIRARLPEYEAIRALIQELPLPGIGQYGLSPADIPSLAEYALLQQRLLKNHPAPVDLACASRIFQRLF</sequence>
<evidence type="ECO:0000259" key="4">
    <source>
        <dbReference type="Pfam" id="PF25137"/>
    </source>
</evidence>
<dbReference type="InterPro" id="IPR039697">
    <property type="entry name" value="Alcohol_dehydrogenase_Fe"/>
</dbReference>
<dbReference type="InterPro" id="IPR001670">
    <property type="entry name" value="ADH_Fe/GldA"/>
</dbReference>
<reference evidence="5" key="2">
    <citation type="journal article" date="2021" name="PeerJ">
        <title>Extensive microbial diversity within the chicken gut microbiome revealed by metagenomics and culture.</title>
        <authorList>
            <person name="Gilroy R."/>
            <person name="Ravi A."/>
            <person name="Getino M."/>
            <person name="Pursley I."/>
            <person name="Horton D.L."/>
            <person name="Alikhan N.F."/>
            <person name="Baker D."/>
            <person name="Gharbi K."/>
            <person name="Hall N."/>
            <person name="Watson M."/>
            <person name="Adriaenssens E.M."/>
            <person name="Foster-Nyarko E."/>
            <person name="Jarju S."/>
            <person name="Secka A."/>
            <person name="Antonio M."/>
            <person name="Oren A."/>
            <person name="Chaudhuri R.R."/>
            <person name="La Ragione R."/>
            <person name="Hildebrand F."/>
            <person name="Pallen M.J."/>
        </authorList>
    </citation>
    <scope>NUCLEOTIDE SEQUENCE</scope>
    <source>
        <strain evidence="5">CHK183-6373</strain>
    </source>
</reference>
<evidence type="ECO:0000256" key="1">
    <source>
        <dbReference type="ARBA" id="ARBA00007358"/>
    </source>
</evidence>
<evidence type="ECO:0000259" key="3">
    <source>
        <dbReference type="Pfam" id="PF00465"/>
    </source>
</evidence>
<dbReference type="Pfam" id="PF00465">
    <property type="entry name" value="Fe-ADH"/>
    <property type="match status" value="1"/>
</dbReference>
<protein>
    <submittedName>
        <fullName evidence="5">Iron-containing alcohol dehydrogenase</fullName>
    </submittedName>
</protein>
<dbReference type="Proteomes" id="UP000886884">
    <property type="component" value="Unassembled WGS sequence"/>
</dbReference>
<dbReference type="PANTHER" id="PTHR11496:SF102">
    <property type="entry name" value="ALCOHOL DEHYDROGENASE 4"/>
    <property type="match status" value="1"/>
</dbReference>
<evidence type="ECO:0000313" key="5">
    <source>
        <dbReference type="EMBL" id="HIV28886.1"/>
    </source>
</evidence>
<organism evidence="5 6">
    <name type="scientific">Candidatus Ornithocaccomicrobium faecavium</name>
    <dbReference type="NCBI Taxonomy" id="2840890"/>
    <lineage>
        <taxon>Bacteria</taxon>
        <taxon>Bacillati</taxon>
        <taxon>Bacillota</taxon>
        <taxon>Clostridia</taxon>
        <taxon>Candidatus Ornithocaccomicrobium</taxon>
    </lineage>
</organism>